<gene>
    <name evidence="4" type="ORF">M23134_00706</name>
</gene>
<evidence type="ECO:0000259" key="3">
    <source>
        <dbReference type="Pfam" id="PF01103"/>
    </source>
</evidence>
<dbReference type="InterPro" id="IPR000184">
    <property type="entry name" value="Bac_surfAg_D15"/>
</dbReference>
<dbReference type="OrthoDB" id="9771071at2"/>
<name>A1ZS17_MICM2</name>
<dbReference type="EMBL" id="AAWS01000030">
    <property type="protein sequence ID" value="EAY26740.1"/>
    <property type="molecule type" value="Genomic_DNA"/>
</dbReference>
<dbReference type="SUPFAM" id="SSF51278">
    <property type="entry name" value="Urease, beta-subunit"/>
    <property type="match status" value="1"/>
</dbReference>
<dbReference type="eggNOG" id="COG0729">
    <property type="taxonomic scope" value="Bacteria"/>
</dbReference>
<dbReference type="RefSeq" id="WP_002700225.1">
    <property type="nucleotide sequence ID" value="NZ_AAWS01000030.1"/>
</dbReference>
<evidence type="ECO:0000256" key="2">
    <source>
        <dbReference type="ARBA" id="ARBA00023136"/>
    </source>
</evidence>
<dbReference type="Proteomes" id="UP000004095">
    <property type="component" value="Unassembled WGS sequence"/>
</dbReference>
<comment type="subcellular location">
    <subcellularLocation>
        <location evidence="1">Membrane</location>
    </subcellularLocation>
</comment>
<dbReference type="GO" id="GO:0019867">
    <property type="term" value="C:outer membrane"/>
    <property type="evidence" value="ECO:0007669"/>
    <property type="project" value="InterPro"/>
</dbReference>
<dbReference type="AlphaFoldDB" id="A1ZS17"/>
<accession>A1ZS17</accession>
<dbReference type="Pfam" id="PF01103">
    <property type="entry name" value="Omp85"/>
    <property type="match status" value="1"/>
</dbReference>
<reference evidence="4 5" key="1">
    <citation type="submission" date="2007-01" db="EMBL/GenBank/DDBJ databases">
        <authorList>
            <person name="Haygood M."/>
            <person name="Podell S."/>
            <person name="Anderson C."/>
            <person name="Hopkinson B."/>
            <person name="Roe K."/>
            <person name="Barbeau K."/>
            <person name="Gaasterland T."/>
            <person name="Ferriera S."/>
            <person name="Johnson J."/>
            <person name="Kravitz S."/>
            <person name="Beeson K."/>
            <person name="Sutton G."/>
            <person name="Rogers Y.-H."/>
            <person name="Friedman R."/>
            <person name="Frazier M."/>
            <person name="Venter J.C."/>
        </authorList>
    </citation>
    <scope>NUCLEOTIDE SEQUENCE [LARGE SCALE GENOMIC DNA]</scope>
    <source>
        <strain evidence="4 5">ATCC 23134</strain>
    </source>
</reference>
<organism evidence="4 5">
    <name type="scientific">Microscilla marina ATCC 23134</name>
    <dbReference type="NCBI Taxonomy" id="313606"/>
    <lineage>
        <taxon>Bacteria</taxon>
        <taxon>Pseudomonadati</taxon>
        <taxon>Bacteroidota</taxon>
        <taxon>Cytophagia</taxon>
        <taxon>Cytophagales</taxon>
        <taxon>Microscillaceae</taxon>
        <taxon>Microscilla</taxon>
    </lineage>
</organism>
<dbReference type="Gene3D" id="2.40.160.50">
    <property type="entry name" value="membrane protein fhac: a member of the omp85/tpsb transporter family"/>
    <property type="match status" value="1"/>
</dbReference>
<sequence length="400" mass="45686">MIDYNKKIYHYLILFVLTPYLLTNNCFAKPKNYKEILHPADTAQYSSRLSPKNTTGNSPFFKKQRKDGFIALPLVYYSPDTRWAAGGMVAYHFKFITPGKKAAHSRLSYIQLTSDYTQNKQLDVWGQWRIFMNDNDYIWSGEARYRNYPDRYYGVGNLTLNDAEETYSYDLLRFQSRVSRQLVKNVYLGLDYEISKYYNMTLQQGKSLESSQVEGTKGGINSGLGLVFMIDTRDNVVSASRGFFLETSCYLFDGVLGSNFSYSNYNFTFNKYFAIGQKMVIATNTVMTFNTGEVPFVNLARAGGNSVLRGYAQYRFRDYNFIASQVEYRYMFLKRLGVVAFAGLGDVFNKSEDLDANALKYSVGGGVRIALDAKEKINLRVDYGVGRDNNGVYVSVTEAF</sequence>
<evidence type="ECO:0000313" key="4">
    <source>
        <dbReference type="EMBL" id="EAY26740.1"/>
    </source>
</evidence>
<comment type="caution">
    <text evidence="4">The sequence shown here is derived from an EMBL/GenBank/DDBJ whole genome shotgun (WGS) entry which is preliminary data.</text>
</comment>
<proteinExistence type="predicted"/>
<evidence type="ECO:0000256" key="1">
    <source>
        <dbReference type="ARBA" id="ARBA00004370"/>
    </source>
</evidence>
<keyword evidence="5" id="KW-1185">Reference proteome</keyword>
<protein>
    <submittedName>
        <fullName evidence="4">Flammulin 1</fullName>
    </submittedName>
</protein>
<dbReference type="InterPro" id="IPR036461">
    <property type="entry name" value="Urease_betasu_sf"/>
</dbReference>
<keyword evidence="2" id="KW-0472">Membrane</keyword>
<feature type="domain" description="Bacterial surface antigen (D15)" evidence="3">
    <location>
        <begin position="136"/>
        <end position="371"/>
    </location>
</feature>
<evidence type="ECO:0000313" key="5">
    <source>
        <dbReference type="Proteomes" id="UP000004095"/>
    </source>
</evidence>